<reference evidence="1 2" key="1">
    <citation type="submission" date="2017-04" db="EMBL/GenBank/DDBJ databases">
        <title>The new phylogeny of genus Mycobacterium.</title>
        <authorList>
            <person name="Tortoli E."/>
            <person name="Trovato A."/>
            <person name="Cirillo D.M."/>
        </authorList>
    </citation>
    <scope>NUCLEOTIDE SEQUENCE [LARGE SCALE GENOMIC DNA]</scope>
    <source>
        <strain evidence="1 2">KCTC 19819</strain>
    </source>
</reference>
<evidence type="ECO:0000313" key="2">
    <source>
        <dbReference type="Proteomes" id="UP000193577"/>
    </source>
</evidence>
<dbReference type="EMBL" id="NCXO01000007">
    <property type="protein sequence ID" value="OSC34833.1"/>
    <property type="molecule type" value="Genomic_DNA"/>
</dbReference>
<dbReference type="GO" id="GO:0016491">
    <property type="term" value="F:oxidoreductase activity"/>
    <property type="evidence" value="ECO:0007669"/>
    <property type="project" value="InterPro"/>
</dbReference>
<proteinExistence type="predicted"/>
<comment type="caution">
    <text evidence="1">The sequence shown here is derived from an EMBL/GenBank/DDBJ whole genome shotgun (WGS) entry which is preliminary data.</text>
</comment>
<dbReference type="OrthoDB" id="3456672at2"/>
<dbReference type="AlphaFoldDB" id="A0A7I7SD94"/>
<sequence length="268" mass="31044">MTEADRLGPDSLLWRYLGDRRYLFMLPRSVCLLMLHPSIAAGITQHALMRDHIWLHKKRTVTQAVNIAYTHHDMAPLIRFSHDHVKGDTDLGTKYHALSPDIFHFQHAAYVETLITMVNTFIRPLDAAEHEDLYQDCCSWYRRYGISTRPMPGTWGDFLEYFDERCRSDLSAGPHFERYRSEIFAPSDWTMRHVPRRAIRAMQHPRAQELLGLEVSAADRRSLRRFTRTARLSATLPRHHWNAKARTVLRAGNHGIPAHHAGGLPEPP</sequence>
<keyword evidence="2" id="KW-1185">Reference proteome</keyword>
<gene>
    <name evidence="1" type="ORF">B8W67_04725</name>
</gene>
<dbReference type="RefSeq" id="WP_085302482.1">
    <property type="nucleotide sequence ID" value="NZ_AP022594.1"/>
</dbReference>
<dbReference type="InterPro" id="IPR018713">
    <property type="entry name" value="MPAB/Lcp_cat_dom"/>
</dbReference>
<accession>A0A7I7SD94</accession>
<name>A0A7I7SD94_9MYCO</name>
<dbReference type="PANTHER" id="PTHR36151:SF3">
    <property type="entry name" value="ER-BOUND OXYGENASE MPAB_MPAB'_RUBBER OXYGENASE CATALYTIC DOMAIN-CONTAINING PROTEIN"/>
    <property type="match status" value="1"/>
</dbReference>
<dbReference type="Proteomes" id="UP000193577">
    <property type="component" value="Unassembled WGS sequence"/>
</dbReference>
<protein>
    <submittedName>
        <fullName evidence="1">Uncharacterized protein</fullName>
    </submittedName>
</protein>
<dbReference type="Pfam" id="PF09995">
    <property type="entry name" value="MPAB_Lcp_cat"/>
    <property type="match status" value="1"/>
</dbReference>
<dbReference type="PANTHER" id="PTHR36151">
    <property type="entry name" value="BLR2777 PROTEIN"/>
    <property type="match status" value="1"/>
</dbReference>
<organism evidence="1 2">
    <name type="scientific">Mycolicibacillus koreensis</name>
    <dbReference type="NCBI Taxonomy" id="1069220"/>
    <lineage>
        <taxon>Bacteria</taxon>
        <taxon>Bacillati</taxon>
        <taxon>Actinomycetota</taxon>
        <taxon>Actinomycetes</taxon>
        <taxon>Mycobacteriales</taxon>
        <taxon>Mycobacteriaceae</taxon>
        <taxon>Mycolicibacillus</taxon>
    </lineage>
</organism>
<evidence type="ECO:0000313" key="1">
    <source>
        <dbReference type="EMBL" id="OSC34833.1"/>
    </source>
</evidence>